<dbReference type="AlphaFoldDB" id="A0ABC8AZV5"/>
<dbReference type="InterPro" id="IPR036188">
    <property type="entry name" value="FAD/NAD-bd_sf"/>
</dbReference>
<dbReference type="PANTHER" id="PTHR43557:SF2">
    <property type="entry name" value="RIESKE DOMAIN-CONTAINING PROTEIN-RELATED"/>
    <property type="match status" value="1"/>
</dbReference>
<evidence type="ECO:0000256" key="2">
    <source>
        <dbReference type="ARBA" id="ARBA00022630"/>
    </source>
</evidence>
<dbReference type="InterPro" id="IPR050446">
    <property type="entry name" value="FAD-oxidoreductase/Apoptosis"/>
</dbReference>
<dbReference type="RefSeq" id="WP_071344289.1">
    <property type="nucleotide sequence ID" value="NZ_CP017839.1"/>
</dbReference>
<feature type="region of interest" description="Disordered" evidence="5">
    <location>
        <begin position="135"/>
        <end position="160"/>
    </location>
</feature>
<protein>
    <submittedName>
        <fullName evidence="8">Ferredoxin--NAD(+) reductase</fullName>
        <ecNumber evidence="8">1.18.1.3</ecNumber>
    </submittedName>
</protein>
<dbReference type="InterPro" id="IPR023753">
    <property type="entry name" value="FAD/NAD-binding_dom"/>
</dbReference>
<dbReference type="InterPro" id="IPR016156">
    <property type="entry name" value="FAD/NAD-linked_Rdtase_dimer_sf"/>
</dbReference>
<evidence type="ECO:0000256" key="3">
    <source>
        <dbReference type="ARBA" id="ARBA00022827"/>
    </source>
</evidence>
<dbReference type="GO" id="GO:0008860">
    <property type="term" value="F:ferredoxin-NAD+ reductase activity"/>
    <property type="evidence" value="ECO:0007669"/>
    <property type="project" value="UniProtKB-EC"/>
</dbReference>
<keyword evidence="3" id="KW-0274">FAD</keyword>
<dbReference type="EC" id="1.18.1.3" evidence="8"/>
<keyword evidence="2" id="KW-0285">Flavoprotein</keyword>
<evidence type="ECO:0000259" key="7">
    <source>
        <dbReference type="Pfam" id="PF14759"/>
    </source>
</evidence>
<dbReference type="Pfam" id="PF14759">
    <property type="entry name" value="Reductase_C"/>
    <property type="match status" value="1"/>
</dbReference>
<evidence type="ECO:0000256" key="4">
    <source>
        <dbReference type="ARBA" id="ARBA00023002"/>
    </source>
</evidence>
<accession>A0ABC8AZV5</accession>
<evidence type="ECO:0000313" key="8">
    <source>
        <dbReference type="EMBL" id="APA99469.1"/>
    </source>
</evidence>
<reference evidence="8 9" key="1">
    <citation type="submission" date="2016-10" db="EMBL/GenBank/DDBJ databases">
        <title>Genome sequence of Nocardia seriolae strain EM150506, isolated from Anguila japonica.</title>
        <authorList>
            <person name="Han H.-J."/>
        </authorList>
    </citation>
    <scope>NUCLEOTIDE SEQUENCE [LARGE SCALE GENOMIC DNA]</scope>
    <source>
        <strain evidence="8 9">EM150506</strain>
    </source>
</reference>
<dbReference type="SUPFAM" id="SSF51905">
    <property type="entry name" value="FAD/NAD(P)-binding domain"/>
    <property type="match status" value="1"/>
</dbReference>
<evidence type="ECO:0000256" key="1">
    <source>
        <dbReference type="ARBA" id="ARBA00001974"/>
    </source>
</evidence>
<dbReference type="Gene3D" id="3.30.390.30">
    <property type="match status" value="1"/>
</dbReference>
<name>A0ABC8AZV5_9NOCA</name>
<organism evidence="8 9">
    <name type="scientific">Nocardia seriolae</name>
    <dbReference type="NCBI Taxonomy" id="37332"/>
    <lineage>
        <taxon>Bacteria</taxon>
        <taxon>Bacillati</taxon>
        <taxon>Actinomycetota</taxon>
        <taxon>Actinomycetes</taxon>
        <taxon>Mycobacteriales</taxon>
        <taxon>Nocardiaceae</taxon>
        <taxon>Nocardia</taxon>
    </lineage>
</organism>
<evidence type="ECO:0000259" key="6">
    <source>
        <dbReference type="Pfam" id="PF07992"/>
    </source>
</evidence>
<sequence length="481" mass="49457">MTGRIVIVGAGVAGATSARTLRTEGYTGDIVVRGTEPVHPYRRPMVSKEILAATVEERRTLLQPPDFWRTHDIDLRLGTTVESIDPGPALVWLADGTAIGYDSLLLATGARPRSLAVTAESTALRSGAVDVSAPRDSGVSAAGIRNRTGEPGRNHAGMTGRTDAAVSRGLAGDSLGVGESDTSRGTYGGVGGGGRVLTLRGREDAEILREAIARSGSLLIIGAGLIGCEVAATARGLGAQVTVLDAGAAPMERVVPGVVGDYVRKLHAEHGVAIDTEVRLTHLAAEGNDIVAVAEDDNTWNAGAVLVAIGSVPDTWLAQAAGLAVADGIRVDEGYRTSSAGIYAAGDVASRFDPETGEYRRAEHWNSAQAQGAAAARSMLGLPPVAAEVPWGWTVQYGRNMQFAGMIGAGDELAVRGRLESGDATVLGLRQGRVTGAVAIARPAEFRAARDLIGRGAELDPGACADESVPLAAAAELSGQS</sequence>
<keyword evidence="4 8" id="KW-0560">Oxidoreductase</keyword>
<dbReference type="PRINTS" id="PR00411">
    <property type="entry name" value="PNDRDTASEI"/>
</dbReference>
<dbReference type="SUPFAM" id="SSF55424">
    <property type="entry name" value="FAD/NAD-linked reductases, dimerisation (C-terminal) domain"/>
    <property type="match status" value="1"/>
</dbReference>
<feature type="domain" description="FAD/NAD(P)-binding" evidence="6">
    <location>
        <begin position="4"/>
        <end position="120"/>
    </location>
</feature>
<dbReference type="InterPro" id="IPR028202">
    <property type="entry name" value="Reductase_C"/>
</dbReference>
<dbReference type="Pfam" id="PF07992">
    <property type="entry name" value="Pyr_redox_2"/>
    <property type="match status" value="2"/>
</dbReference>
<dbReference type="Gene3D" id="3.50.50.60">
    <property type="entry name" value="FAD/NAD(P)-binding domain"/>
    <property type="match status" value="3"/>
</dbReference>
<feature type="domain" description="Reductase C-terminal" evidence="7">
    <location>
        <begin position="391"/>
        <end position="474"/>
    </location>
</feature>
<dbReference type="PRINTS" id="PR00368">
    <property type="entry name" value="FADPNR"/>
</dbReference>
<evidence type="ECO:0000313" key="9">
    <source>
        <dbReference type="Proteomes" id="UP000180166"/>
    </source>
</evidence>
<evidence type="ECO:0000256" key="5">
    <source>
        <dbReference type="SAM" id="MobiDB-lite"/>
    </source>
</evidence>
<dbReference type="Proteomes" id="UP000180166">
    <property type="component" value="Chromosome"/>
</dbReference>
<comment type="cofactor">
    <cofactor evidence="1">
        <name>FAD</name>
        <dbReference type="ChEBI" id="CHEBI:57692"/>
    </cofactor>
</comment>
<gene>
    <name evidence="8" type="ORF">NS506_05423</name>
</gene>
<dbReference type="EMBL" id="CP017839">
    <property type="protein sequence ID" value="APA99469.1"/>
    <property type="molecule type" value="Genomic_DNA"/>
</dbReference>
<dbReference type="KEGG" id="nsr:NS506_05423"/>
<proteinExistence type="predicted"/>
<dbReference type="PANTHER" id="PTHR43557">
    <property type="entry name" value="APOPTOSIS-INDUCING FACTOR 1"/>
    <property type="match status" value="1"/>
</dbReference>
<feature type="domain" description="FAD/NAD(P)-binding" evidence="6">
    <location>
        <begin position="199"/>
        <end position="372"/>
    </location>
</feature>